<accession>A0A382P7C1</accession>
<evidence type="ECO:0008006" key="2">
    <source>
        <dbReference type="Google" id="ProtNLM"/>
    </source>
</evidence>
<evidence type="ECO:0000313" key="1">
    <source>
        <dbReference type="EMBL" id="SVC67822.1"/>
    </source>
</evidence>
<gene>
    <name evidence="1" type="ORF">METZ01_LOCUS320676</name>
</gene>
<reference evidence="1" key="1">
    <citation type="submission" date="2018-05" db="EMBL/GenBank/DDBJ databases">
        <authorList>
            <person name="Lanie J.A."/>
            <person name="Ng W.-L."/>
            <person name="Kazmierczak K.M."/>
            <person name="Andrzejewski T.M."/>
            <person name="Davidsen T.M."/>
            <person name="Wayne K.J."/>
            <person name="Tettelin H."/>
            <person name="Glass J.I."/>
            <person name="Rusch D."/>
            <person name="Podicherti R."/>
            <person name="Tsui H.-C.T."/>
            <person name="Winkler M.E."/>
        </authorList>
    </citation>
    <scope>NUCLEOTIDE SEQUENCE</scope>
</reference>
<proteinExistence type="predicted"/>
<name>A0A382P7C1_9ZZZZ</name>
<dbReference type="Gene3D" id="3.40.50.970">
    <property type="match status" value="1"/>
</dbReference>
<feature type="non-terminal residue" evidence="1">
    <location>
        <position position="46"/>
    </location>
</feature>
<protein>
    <recommendedName>
        <fullName evidence="2">Transketolase signature 1 domain-containing protein</fullName>
    </recommendedName>
</protein>
<organism evidence="1">
    <name type="scientific">marine metagenome</name>
    <dbReference type="NCBI Taxonomy" id="408172"/>
    <lineage>
        <taxon>unclassified sequences</taxon>
        <taxon>metagenomes</taxon>
        <taxon>ecological metagenomes</taxon>
    </lineage>
</organism>
<dbReference type="AlphaFoldDB" id="A0A382P7C1"/>
<sequence length="46" mass="5302">MKAKKLRQDTFNAFVEHGEAHLGGSFSMIEMLIALYEVVLKEEDKF</sequence>
<dbReference type="EMBL" id="UINC01104568">
    <property type="protein sequence ID" value="SVC67822.1"/>
    <property type="molecule type" value="Genomic_DNA"/>
</dbReference>